<dbReference type="InterPro" id="IPR006140">
    <property type="entry name" value="D-isomer_DH_NAD-bd"/>
</dbReference>
<dbReference type="PANTHER" id="PTHR46029">
    <property type="entry name" value="C-TERMINAL-BINDING PROTEIN"/>
    <property type="match status" value="1"/>
</dbReference>
<evidence type="ECO:0000259" key="4">
    <source>
        <dbReference type="Pfam" id="PF00389"/>
    </source>
</evidence>
<comment type="similarity">
    <text evidence="1 2">Belongs to the D-isomer specific 2-hydroxyacid dehydrogenase family.</text>
</comment>
<evidence type="ECO:0000313" key="6">
    <source>
        <dbReference type="EMBL" id="CAL8092025.1"/>
    </source>
</evidence>
<feature type="domain" description="D-isomer specific 2-hydroxyacid dehydrogenase NAD-binding" evidence="5">
    <location>
        <begin position="166"/>
        <end position="345"/>
    </location>
</feature>
<dbReference type="InterPro" id="IPR043322">
    <property type="entry name" value="CtBP"/>
</dbReference>
<keyword evidence="2" id="KW-0560">Oxidoreductase</keyword>
<dbReference type="SUPFAM" id="SSF51735">
    <property type="entry name" value="NAD(P)-binding Rossmann-fold domains"/>
    <property type="match status" value="1"/>
</dbReference>
<evidence type="ECO:0000256" key="3">
    <source>
        <dbReference type="SAM" id="MobiDB-lite"/>
    </source>
</evidence>
<organism evidence="6 7">
    <name type="scientific">Orchesella dallaii</name>
    <dbReference type="NCBI Taxonomy" id="48710"/>
    <lineage>
        <taxon>Eukaryota</taxon>
        <taxon>Metazoa</taxon>
        <taxon>Ecdysozoa</taxon>
        <taxon>Arthropoda</taxon>
        <taxon>Hexapoda</taxon>
        <taxon>Collembola</taxon>
        <taxon>Entomobryomorpha</taxon>
        <taxon>Entomobryoidea</taxon>
        <taxon>Orchesellidae</taxon>
        <taxon>Orchesellinae</taxon>
        <taxon>Orchesella</taxon>
    </lineage>
</organism>
<reference evidence="6 7" key="1">
    <citation type="submission" date="2024-08" db="EMBL/GenBank/DDBJ databases">
        <authorList>
            <person name="Cucini C."/>
            <person name="Frati F."/>
        </authorList>
    </citation>
    <scope>NUCLEOTIDE SEQUENCE [LARGE SCALE GENOMIC DNA]</scope>
</reference>
<dbReference type="Pfam" id="PF02826">
    <property type="entry name" value="2-Hacid_dh_C"/>
    <property type="match status" value="1"/>
</dbReference>
<sequence length="435" mass="46700">MDSPNNSKRGRKSGKEVGAGAPRKRRSRRRGRAETGGVEGQQEVQPQLQSIPSTSATCCRPLVALLDGRDCSVEMPILKDISTVAFCDATSITEIHGKVLNEARGVFMWDKIQLSAEELERFRSLKIIVKMGPGVDNIDLEAAADLGIAVCHVNDSGIEEIADTTIGMMLDLYRKISWFDKMEKAGEKFRNFESLQADRGSSCVRIRGETLGLIGLGRVGTAVSLRAKVFGFNVIFYDPYLKDGVEKSYGLTRAYTLAELLAQSDCISLHCGLNEHNGNIINEFTIRQMRPGAFVVNVSNSKLIDEGALATALQEGKIQGAALNTAGFDMVGGPLNNAPNLTCNPNVAFLSQSALGEFRNAAASEMRRGIIDGVPGTLKYLVNREHLRKAGIHSSVPSPPGVPPNFGGNYYAAAAYAAAVAAQTTVRSAPDGAAH</sequence>
<proteinExistence type="inferred from homology"/>
<protein>
    <recommendedName>
        <fullName evidence="8">C-terminal-binding protein</fullName>
    </recommendedName>
</protein>
<feature type="region of interest" description="Disordered" evidence="3">
    <location>
        <begin position="1"/>
        <end position="49"/>
    </location>
</feature>
<dbReference type="InterPro" id="IPR006139">
    <property type="entry name" value="D-isomer_2_OHA_DH_cat_dom"/>
</dbReference>
<dbReference type="InterPro" id="IPR036291">
    <property type="entry name" value="NAD(P)-bd_dom_sf"/>
</dbReference>
<dbReference type="PANTHER" id="PTHR46029:SF7">
    <property type="entry name" value="C-TERMINAL-BINDING PROTEIN"/>
    <property type="match status" value="1"/>
</dbReference>
<dbReference type="Gene3D" id="3.40.50.720">
    <property type="entry name" value="NAD(P)-binding Rossmann-like Domain"/>
    <property type="match status" value="2"/>
</dbReference>
<evidence type="ECO:0000256" key="1">
    <source>
        <dbReference type="ARBA" id="ARBA00005854"/>
    </source>
</evidence>
<accession>A0ABP1QAL5</accession>
<gene>
    <name evidence="6" type="ORF">ODALV1_LOCUS8094</name>
</gene>
<dbReference type="CDD" id="cd05299">
    <property type="entry name" value="CtBP_dh"/>
    <property type="match status" value="1"/>
</dbReference>
<evidence type="ECO:0000313" key="7">
    <source>
        <dbReference type="Proteomes" id="UP001642540"/>
    </source>
</evidence>
<dbReference type="Pfam" id="PF00389">
    <property type="entry name" value="2-Hacid_dh"/>
    <property type="match status" value="1"/>
</dbReference>
<dbReference type="InterPro" id="IPR051638">
    <property type="entry name" value="CTBP_dehydrogenase"/>
</dbReference>
<dbReference type="Proteomes" id="UP001642540">
    <property type="component" value="Unassembled WGS sequence"/>
</dbReference>
<evidence type="ECO:0000259" key="5">
    <source>
        <dbReference type="Pfam" id="PF02826"/>
    </source>
</evidence>
<keyword evidence="7" id="KW-1185">Reference proteome</keyword>
<dbReference type="EMBL" id="CAXLJM020000025">
    <property type="protein sequence ID" value="CAL8092025.1"/>
    <property type="molecule type" value="Genomic_DNA"/>
</dbReference>
<name>A0ABP1QAL5_9HEXA</name>
<comment type="caution">
    <text evidence="6">The sequence shown here is derived from an EMBL/GenBank/DDBJ whole genome shotgun (WGS) entry which is preliminary data.</text>
</comment>
<evidence type="ECO:0000256" key="2">
    <source>
        <dbReference type="RuleBase" id="RU003719"/>
    </source>
</evidence>
<evidence type="ECO:0008006" key="8">
    <source>
        <dbReference type="Google" id="ProtNLM"/>
    </source>
</evidence>
<feature type="compositionally biased region" description="Basic residues" evidence="3">
    <location>
        <begin position="22"/>
        <end position="31"/>
    </location>
</feature>
<feature type="domain" description="D-isomer specific 2-hydroxyacid dehydrogenase catalytic" evidence="4">
    <location>
        <begin position="71"/>
        <end position="369"/>
    </location>
</feature>
<dbReference type="SUPFAM" id="SSF52283">
    <property type="entry name" value="Formate/glycerate dehydrogenase catalytic domain-like"/>
    <property type="match status" value="1"/>
</dbReference>